<feature type="domain" description="YlxR" evidence="1">
    <location>
        <begin position="14"/>
        <end position="89"/>
    </location>
</feature>
<proteinExistence type="predicted"/>
<dbReference type="RefSeq" id="WP_242005328.1">
    <property type="nucleotide sequence ID" value="NZ_JAERKZ010000018.1"/>
</dbReference>
<dbReference type="InterPro" id="IPR029064">
    <property type="entry name" value="Ribosomal_eL30-like_sf"/>
</dbReference>
<dbReference type="CDD" id="cd00279">
    <property type="entry name" value="YlxR"/>
    <property type="match status" value="1"/>
</dbReference>
<dbReference type="PANTHER" id="PTHR34215">
    <property type="entry name" value="BLL0784 PROTEIN"/>
    <property type="match status" value="1"/>
</dbReference>
<dbReference type="SUPFAM" id="SSF55315">
    <property type="entry name" value="L30e-like"/>
    <property type="match status" value="1"/>
</dbReference>
<dbReference type="InterPro" id="IPR037465">
    <property type="entry name" value="YlxR"/>
</dbReference>
<dbReference type="Gene3D" id="3.30.1330.30">
    <property type="match status" value="1"/>
</dbReference>
<gene>
    <name evidence="2" type="ORF">OQ497_11245</name>
</gene>
<comment type="caution">
    <text evidence="2">The sequence shown here is derived from an EMBL/GenBank/DDBJ whole genome shotgun (WGS) entry which is preliminary data.</text>
</comment>
<accession>A0ABT3QGW2</accession>
<evidence type="ECO:0000313" key="2">
    <source>
        <dbReference type="EMBL" id="MCX2564528.1"/>
    </source>
</evidence>
<dbReference type="Pfam" id="PF04296">
    <property type="entry name" value="YlxR"/>
    <property type="match status" value="1"/>
</dbReference>
<dbReference type="InterPro" id="IPR007393">
    <property type="entry name" value="YlxR_dom"/>
</dbReference>
<protein>
    <submittedName>
        <fullName evidence="2">RNA-binding protein</fullName>
    </submittedName>
</protein>
<keyword evidence="3" id="KW-1185">Reference proteome</keyword>
<name>A0ABT3QGW2_9PROT</name>
<dbReference type="InterPro" id="IPR035931">
    <property type="entry name" value="YlxR-like_sf"/>
</dbReference>
<sequence>MSESEADTETGPLRRCAVTRQQGQPEDMIRFVVSPSSVITPDLGAKLPGRGIWLSARQDVVEQACKRGVFARAARCQVQIPDDLMFQIEKGLHQRMINVLGLARRAGQSVSGFTKVREMIARQQAAVIVHASDGSEDELRRLLSGARELPVIRTLSVKDLTQAFGRERVVNVALAHGGMASRLCCENGRFIGVAISAPQVRRTFSADGFEQAGQ</sequence>
<dbReference type="Proteomes" id="UP001301152">
    <property type="component" value="Unassembled WGS sequence"/>
</dbReference>
<dbReference type="EMBL" id="JAPIUZ010000006">
    <property type="protein sequence ID" value="MCX2564528.1"/>
    <property type="molecule type" value="Genomic_DNA"/>
</dbReference>
<evidence type="ECO:0000259" key="1">
    <source>
        <dbReference type="Pfam" id="PF04296"/>
    </source>
</evidence>
<dbReference type="SUPFAM" id="SSF64376">
    <property type="entry name" value="YlxR-like"/>
    <property type="match status" value="1"/>
</dbReference>
<evidence type="ECO:0000313" key="3">
    <source>
        <dbReference type="Proteomes" id="UP001301152"/>
    </source>
</evidence>
<organism evidence="2 3">
    <name type="scientific">Acetobacter thailandicus</name>
    <dbReference type="NCBI Taxonomy" id="1502842"/>
    <lineage>
        <taxon>Bacteria</taxon>
        <taxon>Pseudomonadati</taxon>
        <taxon>Pseudomonadota</taxon>
        <taxon>Alphaproteobacteria</taxon>
        <taxon>Acetobacterales</taxon>
        <taxon>Acetobacteraceae</taxon>
        <taxon>Acetobacter</taxon>
    </lineage>
</organism>
<reference evidence="2 3" key="1">
    <citation type="submission" date="2022-11" db="EMBL/GenBank/DDBJ databases">
        <title>Genome sequencing of Acetobacter type strain.</title>
        <authorList>
            <person name="Heo J."/>
            <person name="Lee D."/>
            <person name="Han B.-H."/>
            <person name="Hong S.-B."/>
            <person name="Kwon S.-W."/>
        </authorList>
    </citation>
    <scope>NUCLEOTIDE SEQUENCE [LARGE SCALE GENOMIC DNA]</scope>
    <source>
        <strain evidence="2 3">KACC 21253</strain>
    </source>
</reference>
<dbReference type="Gene3D" id="3.30.1230.10">
    <property type="entry name" value="YlxR-like"/>
    <property type="match status" value="1"/>
</dbReference>
<dbReference type="PANTHER" id="PTHR34215:SF1">
    <property type="entry name" value="YLXR DOMAIN-CONTAINING PROTEIN"/>
    <property type="match status" value="1"/>
</dbReference>
<dbReference type="NCBIfam" id="NF006622">
    <property type="entry name" value="PRK09190.1"/>
    <property type="match status" value="1"/>
</dbReference>